<comment type="caution">
    <text evidence="1">The sequence shown here is derived from an EMBL/GenBank/DDBJ whole genome shotgun (WGS) entry which is preliminary data.</text>
</comment>
<protein>
    <submittedName>
        <fullName evidence="1">Uncharacterized protein</fullName>
    </submittedName>
</protein>
<dbReference type="PROSITE" id="PS51257">
    <property type="entry name" value="PROKAR_LIPOPROTEIN"/>
    <property type="match status" value="1"/>
</dbReference>
<organism evidence="1">
    <name type="scientific">candidate division WOR-3 bacterium</name>
    <dbReference type="NCBI Taxonomy" id="2052148"/>
    <lineage>
        <taxon>Bacteria</taxon>
        <taxon>Bacteria division WOR-3</taxon>
    </lineage>
</organism>
<name>A0A7C0VCF3_UNCW3</name>
<dbReference type="EMBL" id="DQWE01000336">
    <property type="protein sequence ID" value="HDI83529.1"/>
    <property type="molecule type" value="Genomic_DNA"/>
</dbReference>
<dbReference type="AlphaFoldDB" id="A0A7C0VCF3"/>
<dbReference type="Proteomes" id="UP000885847">
    <property type="component" value="Unassembled WGS sequence"/>
</dbReference>
<accession>A0A7C0VCF3</accession>
<gene>
    <name evidence="1" type="ORF">ENF18_07055</name>
</gene>
<reference evidence="1" key="1">
    <citation type="journal article" date="2020" name="mSystems">
        <title>Genome- and Community-Level Interaction Insights into Carbon Utilization and Element Cycling Functions of Hydrothermarchaeota in Hydrothermal Sediment.</title>
        <authorList>
            <person name="Zhou Z."/>
            <person name="Liu Y."/>
            <person name="Xu W."/>
            <person name="Pan J."/>
            <person name="Luo Z.H."/>
            <person name="Li M."/>
        </authorList>
    </citation>
    <scope>NUCLEOTIDE SEQUENCE [LARGE SCALE GENOMIC DNA]</scope>
    <source>
        <strain evidence="1">HyVt-102</strain>
    </source>
</reference>
<proteinExistence type="predicted"/>
<sequence length="224" mass="24689">MRKLLGVIPLILISGCIIVGEGVVIDENYLPADVIYANAAKINLQPANYRVVYTSDVNFALNLPMNKVLLFNGYTPYVLEDGFPQNLSLSGDVYAFYLDIKPSDNYGSGILNFINGTDTFTLYVSGREDCINVNDFRGAFYTYGVEPGEYKLSFTSDLTSNGNPINHALIYNTTDSMPDGWFYVVGDGEEISIYVDEYGIDADSLFITVIAPSDLEGQGELLIE</sequence>
<evidence type="ECO:0000313" key="1">
    <source>
        <dbReference type="EMBL" id="HDI83529.1"/>
    </source>
</evidence>